<dbReference type="RefSeq" id="WP_107891204.1">
    <property type="nucleotide sequence ID" value="NZ_NHSI01000060.1"/>
</dbReference>
<sequence>MQAFIGIDIAKQAHWACAIDRDAKVMFSMAVENDPPAIASNRTPYATNFKKAA</sequence>
<keyword evidence="3" id="KW-1185">Reference proteome</keyword>
<dbReference type="GO" id="GO:0006313">
    <property type="term" value="P:DNA transposition"/>
    <property type="evidence" value="ECO:0007669"/>
    <property type="project" value="InterPro"/>
</dbReference>
<feature type="domain" description="Transposase IS110-like N-terminal" evidence="1">
    <location>
        <begin position="5"/>
        <end position="39"/>
    </location>
</feature>
<proteinExistence type="predicted"/>
<organism evidence="2 3">
    <name type="scientific">Rhodovulum imhoffii</name>
    <dbReference type="NCBI Taxonomy" id="365340"/>
    <lineage>
        <taxon>Bacteria</taxon>
        <taxon>Pseudomonadati</taxon>
        <taxon>Pseudomonadota</taxon>
        <taxon>Alphaproteobacteria</taxon>
        <taxon>Rhodobacterales</taxon>
        <taxon>Paracoccaceae</taxon>
        <taxon>Rhodovulum</taxon>
    </lineage>
</organism>
<protein>
    <submittedName>
        <fullName evidence="2">Transposase</fullName>
    </submittedName>
</protein>
<dbReference type="OrthoDB" id="8261795at2"/>
<evidence type="ECO:0000313" key="3">
    <source>
        <dbReference type="Proteomes" id="UP000243859"/>
    </source>
</evidence>
<dbReference type="GO" id="GO:0003677">
    <property type="term" value="F:DNA binding"/>
    <property type="evidence" value="ECO:0007669"/>
    <property type="project" value="InterPro"/>
</dbReference>
<evidence type="ECO:0000313" key="2">
    <source>
        <dbReference type="EMBL" id="PTN03372.1"/>
    </source>
</evidence>
<comment type="caution">
    <text evidence="2">The sequence shown here is derived from an EMBL/GenBank/DDBJ whole genome shotgun (WGS) entry which is preliminary data.</text>
</comment>
<dbReference type="AlphaFoldDB" id="A0A2T5BV73"/>
<gene>
    <name evidence="2" type="ORF">C8N32_103215</name>
</gene>
<dbReference type="Pfam" id="PF01548">
    <property type="entry name" value="DEDD_Tnp_IS110"/>
    <property type="match status" value="1"/>
</dbReference>
<accession>A0A2T5BV73</accession>
<dbReference type="Proteomes" id="UP000243859">
    <property type="component" value="Unassembled WGS sequence"/>
</dbReference>
<name>A0A2T5BV73_9RHOB</name>
<dbReference type="EMBL" id="QAAA01000003">
    <property type="protein sequence ID" value="PTN03372.1"/>
    <property type="molecule type" value="Genomic_DNA"/>
</dbReference>
<dbReference type="GO" id="GO:0004803">
    <property type="term" value="F:transposase activity"/>
    <property type="evidence" value="ECO:0007669"/>
    <property type="project" value="InterPro"/>
</dbReference>
<reference evidence="2 3" key="1">
    <citation type="submission" date="2018-04" db="EMBL/GenBank/DDBJ databases">
        <title>Genomic Encyclopedia of Archaeal and Bacterial Type Strains, Phase II (KMG-II): from individual species to whole genera.</title>
        <authorList>
            <person name="Goeker M."/>
        </authorList>
    </citation>
    <scope>NUCLEOTIDE SEQUENCE [LARGE SCALE GENOMIC DNA]</scope>
    <source>
        <strain evidence="2 3">DSM 18064</strain>
    </source>
</reference>
<dbReference type="InterPro" id="IPR002525">
    <property type="entry name" value="Transp_IS110-like_N"/>
</dbReference>
<evidence type="ECO:0000259" key="1">
    <source>
        <dbReference type="Pfam" id="PF01548"/>
    </source>
</evidence>